<dbReference type="RefSeq" id="WP_158957491.1">
    <property type="nucleotide sequence ID" value="NZ_CP046916.1"/>
</dbReference>
<name>A0A7Z2JKF7_9BURK</name>
<keyword evidence="3" id="KW-1185">Reference proteome</keyword>
<dbReference type="EMBL" id="CP046916">
    <property type="protein sequence ID" value="QGZ66340.1"/>
    <property type="molecule type" value="Genomic_DNA"/>
</dbReference>
<dbReference type="EMBL" id="CP046916">
    <property type="protein sequence ID" value="QGZ66249.1"/>
    <property type="molecule type" value="Genomic_DNA"/>
</dbReference>
<dbReference type="Proteomes" id="UP000433577">
    <property type="component" value="Chromosome 4"/>
</dbReference>
<dbReference type="OrthoDB" id="8967912at2"/>
<protein>
    <recommendedName>
        <fullName evidence="4">HNH endonuclease</fullName>
    </recommendedName>
</protein>
<dbReference type="KEGG" id="pacs:FAZ98_31600"/>
<evidence type="ECO:0000313" key="2">
    <source>
        <dbReference type="EMBL" id="QGZ66340.1"/>
    </source>
</evidence>
<organism evidence="1 3">
    <name type="scientific">Paraburkholderia acidisoli</name>
    <dbReference type="NCBI Taxonomy" id="2571748"/>
    <lineage>
        <taxon>Bacteria</taxon>
        <taxon>Pseudomonadati</taxon>
        <taxon>Pseudomonadota</taxon>
        <taxon>Betaproteobacteria</taxon>
        <taxon>Burkholderiales</taxon>
        <taxon>Burkholderiaceae</taxon>
        <taxon>Paraburkholderia</taxon>
    </lineage>
</organism>
<accession>A0A7Z2JKF7</accession>
<evidence type="ECO:0008006" key="4">
    <source>
        <dbReference type="Google" id="ProtNLM"/>
    </source>
</evidence>
<reference evidence="1 3" key="1">
    <citation type="submission" date="2019-12" db="EMBL/GenBank/DDBJ databases">
        <title>Paraburkholderia acidiphila 7Q-K02 sp. nov and Paraburkholderia acidisoli DHF22 sp. nov., two strains isolated from forest soil.</title>
        <authorList>
            <person name="Gao Z."/>
            <person name="Qiu L."/>
        </authorList>
    </citation>
    <scope>NUCLEOTIDE SEQUENCE [LARGE SCALE GENOMIC DNA]</scope>
    <source>
        <strain evidence="1 3">DHF22</strain>
    </source>
</reference>
<dbReference type="KEGG" id="pacs:FAZ98_31090"/>
<sequence length="165" mass="19051">MEKVTKAHAEKETLSIEVLIPAHEERKATALFERSRKELIEREGGRCFVCNGTAEESGHPLEAHHHPIERSLAELIDWERFKADALGGMWGEKIRAFDWDNFTDWTQFVDDMTVNGMLLCRSHHTAKDSGIHTLPFPLWVAQKYAKEGYKFSDFETIHHFETAVK</sequence>
<proteinExistence type="predicted"/>
<evidence type="ECO:0000313" key="1">
    <source>
        <dbReference type="EMBL" id="QGZ66249.1"/>
    </source>
</evidence>
<gene>
    <name evidence="1" type="ORF">FAZ98_31090</name>
    <name evidence="2" type="ORF">FAZ98_31600</name>
</gene>
<evidence type="ECO:0000313" key="3">
    <source>
        <dbReference type="Proteomes" id="UP000433577"/>
    </source>
</evidence>
<dbReference type="AlphaFoldDB" id="A0A7Z2JKF7"/>